<proteinExistence type="predicted"/>
<dbReference type="SUPFAM" id="SSF109715">
    <property type="entry name" value="DEK C-terminal domain"/>
    <property type="match status" value="1"/>
</dbReference>
<dbReference type="InterPro" id="IPR014876">
    <property type="entry name" value="DEK_C"/>
</dbReference>
<accession>A0ABQ9KW17</accession>
<gene>
    <name evidence="2" type="ORF">P3X46_030181</name>
</gene>
<keyword evidence="3" id="KW-1185">Reference proteome</keyword>
<evidence type="ECO:0000259" key="1">
    <source>
        <dbReference type="PROSITE" id="PS51998"/>
    </source>
</evidence>
<reference evidence="2" key="1">
    <citation type="journal article" date="2023" name="Plant Biotechnol. J.">
        <title>Chromosome-level wild Hevea brasiliensis genome provides new tools for genomic-assisted breeding and valuable loci to elevate rubber yield.</title>
        <authorList>
            <person name="Cheng H."/>
            <person name="Song X."/>
            <person name="Hu Y."/>
            <person name="Wu T."/>
            <person name="Yang Q."/>
            <person name="An Z."/>
            <person name="Feng S."/>
            <person name="Deng Z."/>
            <person name="Wu W."/>
            <person name="Zeng X."/>
            <person name="Tu M."/>
            <person name="Wang X."/>
            <person name="Huang H."/>
        </authorList>
    </citation>
    <scope>NUCLEOTIDE SEQUENCE</scope>
    <source>
        <strain evidence="2">MT/VB/25A 57/8</strain>
    </source>
</reference>
<evidence type="ECO:0000313" key="3">
    <source>
        <dbReference type="Proteomes" id="UP001174677"/>
    </source>
</evidence>
<evidence type="ECO:0000313" key="2">
    <source>
        <dbReference type="EMBL" id="KAJ9148087.1"/>
    </source>
</evidence>
<name>A0ABQ9KW17_HEVBR</name>
<comment type="caution">
    <text evidence="2">The sequence shown here is derived from an EMBL/GenBank/DDBJ whole genome shotgun (WGS) entry which is preliminary data.</text>
</comment>
<sequence>MEPEVEEGRREPEVTRGLEKKIVKIVRKILEKENLYELTEKKVREKASKDLGMNLSDEPLKSIVSRAVEDFLERLRNRAQKSVD</sequence>
<dbReference type="PROSITE" id="PS51998">
    <property type="entry name" value="DEK_C"/>
    <property type="match status" value="1"/>
</dbReference>
<dbReference type="Pfam" id="PF08766">
    <property type="entry name" value="DEK_C"/>
    <property type="match status" value="1"/>
</dbReference>
<dbReference type="Proteomes" id="UP001174677">
    <property type="component" value="Chromosome 16"/>
</dbReference>
<feature type="domain" description="DEK-C" evidence="1">
    <location>
        <begin position="16"/>
        <end position="73"/>
    </location>
</feature>
<dbReference type="EMBL" id="JARPOI010000016">
    <property type="protein sequence ID" value="KAJ9148087.1"/>
    <property type="molecule type" value="Genomic_DNA"/>
</dbReference>
<protein>
    <recommendedName>
        <fullName evidence="1">DEK-C domain-containing protein</fullName>
    </recommendedName>
</protein>
<organism evidence="2 3">
    <name type="scientific">Hevea brasiliensis</name>
    <name type="common">Para rubber tree</name>
    <name type="synonym">Siphonia brasiliensis</name>
    <dbReference type="NCBI Taxonomy" id="3981"/>
    <lineage>
        <taxon>Eukaryota</taxon>
        <taxon>Viridiplantae</taxon>
        <taxon>Streptophyta</taxon>
        <taxon>Embryophyta</taxon>
        <taxon>Tracheophyta</taxon>
        <taxon>Spermatophyta</taxon>
        <taxon>Magnoliopsida</taxon>
        <taxon>eudicotyledons</taxon>
        <taxon>Gunneridae</taxon>
        <taxon>Pentapetalae</taxon>
        <taxon>rosids</taxon>
        <taxon>fabids</taxon>
        <taxon>Malpighiales</taxon>
        <taxon>Euphorbiaceae</taxon>
        <taxon>Crotonoideae</taxon>
        <taxon>Micrandreae</taxon>
        <taxon>Hevea</taxon>
    </lineage>
</organism>